<evidence type="ECO:0000256" key="2">
    <source>
        <dbReference type="ARBA" id="ARBA00008098"/>
    </source>
</evidence>
<evidence type="ECO:0000256" key="5">
    <source>
        <dbReference type="ARBA" id="ARBA00022606"/>
    </source>
</evidence>
<organism evidence="9 10">
    <name type="scientific">Aedes aegypti</name>
    <name type="common">Yellowfever mosquito</name>
    <name type="synonym">Culex aegypti</name>
    <dbReference type="NCBI Taxonomy" id="7159"/>
    <lineage>
        <taxon>Eukaryota</taxon>
        <taxon>Metazoa</taxon>
        <taxon>Ecdysozoa</taxon>
        <taxon>Arthropoda</taxon>
        <taxon>Hexapoda</taxon>
        <taxon>Insecta</taxon>
        <taxon>Pterygota</taxon>
        <taxon>Neoptera</taxon>
        <taxon>Endopterygota</taxon>
        <taxon>Diptera</taxon>
        <taxon>Nematocera</taxon>
        <taxon>Culicoidea</taxon>
        <taxon>Culicidae</taxon>
        <taxon>Culicinae</taxon>
        <taxon>Aedini</taxon>
        <taxon>Aedes</taxon>
        <taxon>Stegomyia</taxon>
    </lineage>
</organism>
<reference evidence="9 10" key="1">
    <citation type="submission" date="2017-06" db="EMBL/GenBank/DDBJ databases">
        <title>Aedes aegypti genome working group (AGWG) sequencing and assembly.</title>
        <authorList>
            <consortium name="Aedes aegypti Genome Working Group (AGWG)"/>
            <person name="Matthews B.J."/>
        </authorList>
    </citation>
    <scope>NUCLEOTIDE SEQUENCE [LARGE SCALE GENOMIC DNA]</scope>
    <source>
        <strain evidence="9 10">LVP_AGWG</strain>
    </source>
</reference>
<evidence type="ECO:0000256" key="1">
    <source>
        <dbReference type="ARBA" id="ARBA00004613"/>
    </source>
</evidence>
<dbReference type="InterPro" id="IPR052295">
    <property type="entry name" value="Odorant-binding_protein"/>
</dbReference>
<reference evidence="9" key="2">
    <citation type="submission" date="2020-05" db="UniProtKB">
        <authorList>
            <consortium name="EnsemblMetazoa"/>
        </authorList>
    </citation>
    <scope>IDENTIFICATION</scope>
    <source>
        <strain evidence="9">LVP_AGWG</strain>
    </source>
</reference>
<dbReference type="FunCoup" id="A0A1S4FTT5">
    <property type="interactions" value="37"/>
</dbReference>
<dbReference type="SMR" id="A0A1S4FTT5"/>
<keyword evidence="6" id="KW-0552">Olfaction</keyword>
<evidence type="ECO:0000256" key="4">
    <source>
        <dbReference type="ARBA" id="ARBA00022525"/>
    </source>
</evidence>
<sequence length="186" mass="20570">MFNLRLIVLSFMMGQLSCNDGPVDKSCFELRTTKRADDCCKIPDILVESDESMVRRCFAQQNKTLDEHETAKCAAECIARELGTFKNGALDKELAKKVLLGRLDKDKNFKPIVGGVLDKCLGRINAVIEKESKRNGTCNATANFLFDCAEQGLFENCPSSVWDSNDGCVELKNKLAQGCPYSAIAE</sequence>
<dbReference type="PANTHER" id="PTHR21066:SF3">
    <property type="entry name" value="IP02236P"/>
    <property type="match status" value="1"/>
</dbReference>
<gene>
    <name evidence="9" type="primary">5574893</name>
</gene>
<keyword evidence="10" id="KW-1185">Reference proteome</keyword>
<keyword evidence="7" id="KW-1015">Disulfide bond</keyword>
<dbReference type="EnsemblMetazoa" id="AAEL011481-RA">
    <property type="protein sequence ID" value="AAEL011481-PA"/>
    <property type="gene ID" value="AAEL011481"/>
</dbReference>
<accession>A0A1S4FTT5</accession>
<dbReference type="SUPFAM" id="SSF47565">
    <property type="entry name" value="Insect pheromone/odorant-binding proteins"/>
    <property type="match status" value="1"/>
</dbReference>
<name>A0A1S4FTT5_AEDAE</name>
<keyword evidence="3" id="KW-0813">Transport</keyword>
<comment type="subcellular location">
    <subcellularLocation>
        <location evidence="1">Secreted</location>
    </subcellularLocation>
</comment>
<dbReference type="Proteomes" id="UP000008820">
    <property type="component" value="Chromosome 2"/>
</dbReference>
<dbReference type="OrthoDB" id="7718797at2759"/>
<keyword evidence="5" id="KW-0716">Sensory transduction</keyword>
<proteinExistence type="inferred from homology"/>
<evidence type="ECO:0000256" key="3">
    <source>
        <dbReference type="ARBA" id="ARBA00022448"/>
    </source>
</evidence>
<dbReference type="GO" id="GO:0005576">
    <property type="term" value="C:extracellular region"/>
    <property type="evidence" value="ECO:0007669"/>
    <property type="project" value="UniProtKB-SubCell"/>
</dbReference>
<dbReference type="InParanoid" id="A0A1S4FTT5"/>
<comment type="similarity">
    <text evidence="2">Belongs to the PBP/GOBP family.</text>
</comment>
<evidence type="ECO:0000313" key="10">
    <source>
        <dbReference type="Proteomes" id="UP000008820"/>
    </source>
</evidence>
<dbReference type="AlphaFoldDB" id="A0A1S4FTT5"/>
<dbReference type="GO" id="GO:0007608">
    <property type="term" value="P:sensory perception of smell"/>
    <property type="evidence" value="ECO:0007669"/>
    <property type="project" value="UniProtKB-KW"/>
</dbReference>
<dbReference type="Gene3D" id="1.10.238.270">
    <property type="match status" value="1"/>
</dbReference>
<dbReference type="Pfam" id="PF22651">
    <property type="entry name" value="OBP47_like"/>
    <property type="match status" value="1"/>
</dbReference>
<protein>
    <submittedName>
        <fullName evidence="9">Odorant binding protein OBP43</fullName>
    </submittedName>
</protein>
<keyword evidence="4" id="KW-0964">Secreted</keyword>
<dbReference type="PANTHER" id="PTHR21066">
    <property type="entry name" value="ODORANT-BINDING PROTEIN 59A-RELATED"/>
    <property type="match status" value="1"/>
</dbReference>
<dbReference type="VEuPathDB" id="VectorBase:AAEL011481"/>
<dbReference type="GO" id="GO:0005549">
    <property type="term" value="F:odorant binding"/>
    <property type="evidence" value="ECO:0007669"/>
    <property type="project" value="InterPro"/>
</dbReference>
<dbReference type="InterPro" id="IPR036728">
    <property type="entry name" value="PBP_GOBP_sf"/>
</dbReference>
<evidence type="ECO:0000256" key="7">
    <source>
        <dbReference type="ARBA" id="ARBA00023157"/>
    </source>
</evidence>
<evidence type="ECO:0000259" key="8">
    <source>
        <dbReference type="Pfam" id="PF22651"/>
    </source>
</evidence>
<evidence type="ECO:0000256" key="6">
    <source>
        <dbReference type="ARBA" id="ARBA00022725"/>
    </source>
</evidence>
<dbReference type="InterPro" id="IPR054577">
    <property type="entry name" value="OBP47-like_dom"/>
</dbReference>
<evidence type="ECO:0000313" key="9">
    <source>
        <dbReference type="EnsemblMetazoa" id="AAEL011481-PA"/>
    </source>
</evidence>
<feature type="domain" description="OBP47-like" evidence="8">
    <location>
        <begin position="65"/>
        <end position="173"/>
    </location>
</feature>